<evidence type="ECO:0000256" key="1">
    <source>
        <dbReference type="ARBA" id="ARBA00022729"/>
    </source>
</evidence>
<sequence length="528" mass="57300">MDRDSSPQGALRGSLYRPGTVPGHPVRIAEKARNGGSRFWLDDRDAGQGGTHGATACRGPGPVPQARGPVENLRHGGWVAPGGPQDPGNHRRGLRVPWAPCLGRLGSAWRHFSPGHTILTPLRTRGYHGCTLACSRATTILHRLALVAFALAASAYTPPPLLHTDINFQSGLTCRGCHVDITEQWTTSAHASADRKSNPLFGRMYFTSLKETRGATMVKCGPCHETASFVSNDFEKLRDVSTEGVTCVYCHAITGTGPPAAVPPFTLLLGPYHGPIRQAVKVNDHVSGYSDFITKSDYCGGCHQYQNQNGVLISDTFGEWKRSKYAKQGVTCQQCHMPGGPGRVSSMGPVRPRVADHSFPGPVQNRALRDAATLALRLGKRSGDTLRCFAVVTNVGAGHAIPTGNDQHLLLLRLRLTDTGDHILWENDPFQDWDSSVFGLLLANDLGVYPAETWNASKVLSDRRIQAGATAQSRFEIPMPEAKGPLRLEAQLLYRRARPETIHAYGLPEDTYGDERLVAPASLQVQNP</sequence>
<evidence type="ECO:0000259" key="3">
    <source>
        <dbReference type="Pfam" id="PF13435"/>
    </source>
</evidence>
<dbReference type="Proteomes" id="UP000319829">
    <property type="component" value="Unassembled WGS sequence"/>
</dbReference>
<dbReference type="AlphaFoldDB" id="A0A538SYE0"/>
<dbReference type="SUPFAM" id="SSF48695">
    <property type="entry name" value="Multiheme cytochromes"/>
    <property type="match status" value="1"/>
</dbReference>
<evidence type="ECO:0000313" key="5">
    <source>
        <dbReference type="Proteomes" id="UP000319829"/>
    </source>
</evidence>
<gene>
    <name evidence="4" type="ORF">E6K74_00020</name>
</gene>
<evidence type="ECO:0000256" key="2">
    <source>
        <dbReference type="SAM" id="MobiDB-lite"/>
    </source>
</evidence>
<dbReference type="InterPro" id="IPR051829">
    <property type="entry name" value="Multiheme_Cytochr_ET"/>
</dbReference>
<comment type="caution">
    <text evidence="4">The sequence shown here is derived from an EMBL/GenBank/DDBJ whole genome shotgun (WGS) entry which is preliminary data.</text>
</comment>
<name>A0A538SYE0_UNCEI</name>
<feature type="region of interest" description="Disordered" evidence="2">
    <location>
        <begin position="1"/>
        <end position="68"/>
    </location>
</feature>
<protein>
    <recommendedName>
        <fullName evidence="3">Cytochrome c-552/4 domain-containing protein</fullName>
    </recommendedName>
</protein>
<dbReference type="Pfam" id="PF13435">
    <property type="entry name" value="Cytochrome_C554"/>
    <property type="match status" value="1"/>
</dbReference>
<organism evidence="4 5">
    <name type="scientific">Eiseniibacteriota bacterium</name>
    <dbReference type="NCBI Taxonomy" id="2212470"/>
    <lineage>
        <taxon>Bacteria</taxon>
        <taxon>Candidatus Eiseniibacteriota</taxon>
    </lineage>
</organism>
<dbReference type="PANTHER" id="PTHR35038">
    <property type="entry name" value="DISSIMILATORY SULFITE REDUCTASE SIRA"/>
    <property type="match status" value="1"/>
</dbReference>
<dbReference type="EMBL" id="VBOU01000001">
    <property type="protein sequence ID" value="TMQ56362.1"/>
    <property type="molecule type" value="Genomic_DNA"/>
</dbReference>
<keyword evidence="1" id="KW-0732">Signal</keyword>
<evidence type="ECO:0000313" key="4">
    <source>
        <dbReference type="EMBL" id="TMQ56362.1"/>
    </source>
</evidence>
<accession>A0A538SYE0</accession>
<feature type="domain" description="Cytochrome c-552/4" evidence="3">
    <location>
        <begin position="173"/>
        <end position="251"/>
    </location>
</feature>
<dbReference type="InterPro" id="IPR036280">
    <property type="entry name" value="Multihaem_cyt_sf"/>
</dbReference>
<reference evidence="4 5" key="1">
    <citation type="journal article" date="2019" name="Nat. Microbiol.">
        <title>Mediterranean grassland soil C-N compound turnover is dependent on rainfall and depth, and is mediated by genomically divergent microorganisms.</title>
        <authorList>
            <person name="Diamond S."/>
            <person name="Andeer P.F."/>
            <person name="Li Z."/>
            <person name="Crits-Christoph A."/>
            <person name="Burstein D."/>
            <person name="Anantharaman K."/>
            <person name="Lane K.R."/>
            <person name="Thomas B.C."/>
            <person name="Pan C."/>
            <person name="Northen T.R."/>
            <person name="Banfield J.F."/>
        </authorList>
    </citation>
    <scope>NUCLEOTIDE SEQUENCE [LARGE SCALE GENOMIC DNA]</scope>
    <source>
        <strain evidence="4">WS_4</strain>
    </source>
</reference>
<proteinExistence type="predicted"/>
<dbReference type="Gene3D" id="1.10.1130.10">
    <property type="entry name" value="Flavocytochrome C3, Chain A"/>
    <property type="match status" value="1"/>
</dbReference>
<dbReference type="InterPro" id="IPR023155">
    <property type="entry name" value="Cyt_c-552/4"/>
</dbReference>